<dbReference type="Proteomes" id="UP001499930">
    <property type="component" value="Unassembled WGS sequence"/>
</dbReference>
<comment type="caution">
    <text evidence="2">The sequence shown here is derived from an EMBL/GenBank/DDBJ whole genome shotgun (WGS) entry which is preliminary data.</text>
</comment>
<evidence type="ECO:0000313" key="2">
    <source>
        <dbReference type="EMBL" id="GAA2996916.1"/>
    </source>
</evidence>
<keyword evidence="3" id="KW-1185">Reference proteome</keyword>
<feature type="transmembrane region" description="Helical" evidence="1">
    <location>
        <begin position="36"/>
        <end position="58"/>
    </location>
</feature>
<keyword evidence="1" id="KW-1133">Transmembrane helix</keyword>
<dbReference type="EMBL" id="BAAAWD010000006">
    <property type="protein sequence ID" value="GAA2996916.1"/>
    <property type="molecule type" value="Genomic_DNA"/>
</dbReference>
<reference evidence="2 3" key="1">
    <citation type="journal article" date="2019" name="Int. J. Syst. Evol. Microbiol.">
        <title>The Global Catalogue of Microorganisms (GCM) 10K type strain sequencing project: providing services to taxonomists for standard genome sequencing and annotation.</title>
        <authorList>
            <consortium name="The Broad Institute Genomics Platform"/>
            <consortium name="The Broad Institute Genome Sequencing Center for Infectious Disease"/>
            <person name="Wu L."/>
            <person name="Ma J."/>
        </authorList>
    </citation>
    <scope>NUCLEOTIDE SEQUENCE [LARGE SCALE GENOMIC DNA]</scope>
    <source>
        <strain evidence="2 3">JCM 3106</strain>
    </source>
</reference>
<gene>
    <name evidence="2" type="ORF">GCM10017559_16810</name>
</gene>
<evidence type="ECO:0000256" key="1">
    <source>
        <dbReference type="SAM" id="Phobius"/>
    </source>
</evidence>
<evidence type="ECO:0008006" key="4">
    <source>
        <dbReference type="Google" id="ProtNLM"/>
    </source>
</evidence>
<keyword evidence="1" id="KW-0472">Membrane</keyword>
<protein>
    <recommendedName>
        <fullName evidence="4">DUF3899 domain-containing protein</fullName>
    </recommendedName>
</protein>
<sequence length="119" mass="13718">MFQRANLFLVVESLLVVAYAMMLGVATQAGAKNTQLALVVVRIIAVFGLLLTMIWAYVAHRHLRYHRLVHDRDGELFPEYVEVRSQWRKRRISSLPLVTYFLPGLAGGLWILLLLVTWR</sequence>
<organism evidence="2 3">
    <name type="scientific">Streptosporangium longisporum</name>
    <dbReference type="NCBI Taxonomy" id="46187"/>
    <lineage>
        <taxon>Bacteria</taxon>
        <taxon>Bacillati</taxon>
        <taxon>Actinomycetota</taxon>
        <taxon>Actinomycetes</taxon>
        <taxon>Streptosporangiales</taxon>
        <taxon>Streptosporangiaceae</taxon>
        <taxon>Streptosporangium</taxon>
    </lineage>
</organism>
<name>A0ABN3XWG6_9ACTN</name>
<accession>A0ABN3XWG6</accession>
<keyword evidence="1" id="KW-0812">Transmembrane</keyword>
<proteinExistence type="predicted"/>
<feature type="transmembrane region" description="Helical" evidence="1">
    <location>
        <begin position="97"/>
        <end position="118"/>
    </location>
</feature>
<evidence type="ECO:0000313" key="3">
    <source>
        <dbReference type="Proteomes" id="UP001499930"/>
    </source>
</evidence>
<feature type="transmembrane region" description="Helical" evidence="1">
    <location>
        <begin position="7"/>
        <end position="30"/>
    </location>
</feature>